<keyword evidence="9" id="KW-1015">Disulfide bond</keyword>
<dbReference type="GO" id="GO:0005615">
    <property type="term" value="C:extracellular space"/>
    <property type="evidence" value="ECO:0007669"/>
    <property type="project" value="TreeGrafter"/>
</dbReference>
<feature type="signal peptide" evidence="11">
    <location>
        <begin position="1"/>
        <end position="20"/>
    </location>
</feature>
<evidence type="ECO:0000256" key="3">
    <source>
        <dbReference type="ARBA" id="ARBA00010676"/>
    </source>
</evidence>
<comment type="subcellular location">
    <subcellularLocation>
        <location evidence="2">Membrane</location>
        <topology evidence="2">Single-pass type I membrane protein</topology>
    </subcellularLocation>
</comment>
<evidence type="ECO:0000256" key="2">
    <source>
        <dbReference type="ARBA" id="ARBA00004479"/>
    </source>
</evidence>
<dbReference type="GO" id="GO:0030667">
    <property type="term" value="C:secretory granule membrane"/>
    <property type="evidence" value="ECO:0007669"/>
    <property type="project" value="TreeGrafter"/>
</dbReference>
<evidence type="ECO:0000256" key="11">
    <source>
        <dbReference type="SAM" id="SignalP"/>
    </source>
</evidence>
<comment type="cofactor">
    <cofactor evidence="1">
        <name>Cu(2+)</name>
        <dbReference type="ChEBI" id="CHEBI:29036"/>
    </cofactor>
</comment>
<dbReference type="InterPro" id="IPR045266">
    <property type="entry name" value="DOH_DOMON"/>
</dbReference>
<dbReference type="PANTHER" id="PTHR10157:SF41">
    <property type="entry name" value="DBH-LIKE MONOOXYGENASE PROTEIN 2 HOMOLOG"/>
    <property type="match status" value="1"/>
</dbReference>
<evidence type="ECO:0000313" key="14">
    <source>
        <dbReference type="Proteomes" id="UP000693946"/>
    </source>
</evidence>
<comment type="caution">
    <text evidence="13">The sequence shown here is derived from an EMBL/GenBank/DDBJ whole genome shotgun (WGS) entry which is preliminary data.</text>
</comment>
<dbReference type="GO" id="GO:0005507">
    <property type="term" value="F:copper ion binding"/>
    <property type="evidence" value="ECO:0007669"/>
    <property type="project" value="InterPro"/>
</dbReference>
<reference evidence="13 14" key="1">
    <citation type="journal article" date="2021" name="Sci. Rep.">
        <title>Chromosome anchoring in Senegalese sole (Solea senegalensis) reveals sex-associated markers and genome rearrangements in flatfish.</title>
        <authorList>
            <person name="Guerrero-Cozar I."/>
            <person name="Gomez-Garrido J."/>
            <person name="Berbel C."/>
            <person name="Martinez-Blanch J.F."/>
            <person name="Alioto T."/>
            <person name="Claros M.G."/>
            <person name="Gagnaire P.A."/>
            <person name="Manchado M."/>
        </authorList>
    </citation>
    <scope>NUCLEOTIDE SEQUENCE [LARGE SCALE GENOMIC DNA]</scope>
    <source>
        <strain evidence="13">Sse05_10M</strain>
    </source>
</reference>
<evidence type="ECO:0000313" key="13">
    <source>
        <dbReference type="EMBL" id="KAG7509132.1"/>
    </source>
</evidence>
<evidence type="ECO:0000256" key="7">
    <source>
        <dbReference type="ARBA" id="ARBA00023033"/>
    </source>
</evidence>
<dbReference type="GO" id="GO:0006589">
    <property type="term" value="P:octopamine biosynthetic process"/>
    <property type="evidence" value="ECO:0007669"/>
    <property type="project" value="TreeGrafter"/>
</dbReference>
<feature type="chain" id="PRO_5043585756" evidence="11">
    <location>
        <begin position="21"/>
        <end position="568"/>
    </location>
</feature>
<sequence>MRSLLPLLCLFLARTKRAAASDYTLPFMVNLDQDLKVFLKWGFDNQKGEIEFKLVVNTTGWIGFGFSPNGDMIGADIVIGGVHSNGSYFTDHHGIGKFKPVIDKQQSYTLLSLTEVDGQTSMRFRRSIRTCDDEDFDITDDPIKLIYAYGNTDKIEYHSNRRGTKEVNLLNYMPRTVLSNPSYLSATVVNITVPPVHTYYHCKVMKFSNINTKRHIYRIEPVIEHHDIVHHMLLYSCPSTVRVTYDKQCFLGDAGDTCYGVVAAWALGGGAIELPDNAGIPVGGDGRDIYYRLEIHYNNPHLDAGRTDSSGLKLYHTAQLRQHDVGILTTGVLPFSSMVYSIPPKASEFLTYGVCNTSLITQSNDPVPDLQIFGVLLHTHLAGRKVRVAQYRDRKQIDFIAVDETYNFEMQTIVSLGEIKTIKQDDEIAVECTYNTVDRTNVTKMGTATTDEMCLAFLFYYPAIEITSCISHPITMSQSDTSNQTSAETWDHDTITQQENLLKTLPQLQIISNNEYNHTYYDNGIIREMMETPKPQSCHYSNASNRLYTSWLMDPAGIMLLLVWIALM</sequence>
<dbReference type="CDD" id="cd09631">
    <property type="entry name" value="DOMON_DOH"/>
    <property type="match status" value="1"/>
</dbReference>
<organism evidence="13 14">
    <name type="scientific">Solea senegalensis</name>
    <name type="common">Senegalese sole</name>
    <dbReference type="NCBI Taxonomy" id="28829"/>
    <lineage>
        <taxon>Eukaryota</taxon>
        <taxon>Metazoa</taxon>
        <taxon>Chordata</taxon>
        <taxon>Craniata</taxon>
        <taxon>Vertebrata</taxon>
        <taxon>Euteleostomi</taxon>
        <taxon>Actinopterygii</taxon>
        <taxon>Neopterygii</taxon>
        <taxon>Teleostei</taxon>
        <taxon>Neoteleostei</taxon>
        <taxon>Acanthomorphata</taxon>
        <taxon>Carangaria</taxon>
        <taxon>Pleuronectiformes</taxon>
        <taxon>Pleuronectoidei</taxon>
        <taxon>Soleidae</taxon>
        <taxon>Solea</taxon>
    </lineage>
</organism>
<dbReference type="Proteomes" id="UP000693946">
    <property type="component" value="Linkage Group LG17"/>
</dbReference>
<evidence type="ECO:0000256" key="1">
    <source>
        <dbReference type="ARBA" id="ARBA00001973"/>
    </source>
</evidence>
<dbReference type="GO" id="GO:0042420">
    <property type="term" value="P:dopamine catabolic process"/>
    <property type="evidence" value="ECO:0007669"/>
    <property type="project" value="TreeGrafter"/>
</dbReference>
<dbReference type="InterPro" id="IPR000945">
    <property type="entry name" value="DBH-like"/>
</dbReference>
<keyword evidence="7 13" id="KW-0503">Monooxygenase</keyword>
<evidence type="ECO:0000256" key="5">
    <source>
        <dbReference type="ARBA" id="ARBA00023002"/>
    </source>
</evidence>
<accession>A0AAV6RYC9</accession>
<dbReference type="Pfam" id="PF03712">
    <property type="entry name" value="Cu2_monoox_C"/>
    <property type="match status" value="1"/>
</dbReference>
<dbReference type="PROSITE" id="PS50836">
    <property type="entry name" value="DOMON"/>
    <property type="match status" value="1"/>
</dbReference>
<keyword evidence="8" id="KW-0472">Membrane</keyword>
<dbReference type="AlphaFoldDB" id="A0AAV6RYC9"/>
<evidence type="ECO:0000256" key="6">
    <source>
        <dbReference type="ARBA" id="ARBA00023008"/>
    </source>
</evidence>
<comment type="similarity">
    <text evidence="3">Belongs to the copper type II ascorbate-dependent monooxygenase family.</text>
</comment>
<evidence type="ECO:0000256" key="4">
    <source>
        <dbReference type="ARBA" id="ARBA00022729"/>
    </source>
</evidence>
<dbReference type="InterPro" id="IPR005018">
    <property type="entry name" value="DOMON_domain"/>
</dbReference>
<dbReference type="InterPro" id="IPR024548">
    <property type="entry name" value="Cu2_monoox_C"/>
</dbReference>
<dbReference type="EMBL" id="JAGKHQ010000009">
    <property type="protein sequence ID" value="KAG7509132.1"/>
    <property type="molecule type" value="Genomic_DNA"/>
</dbReference>
<dbReference type="FunFam" id="2.60.120.230:FF:000001">
    <property type="entry name" value="Monooxygenase, DBH-like 1"/>
    <property type="match status" value="1"/>
</dbReference>
<keyword evidence="5" id="KW-0560">Oxidoreductase</keyword>
<feature type="domain" description="DOMON" evidence="12">
    <location>
        <begin position="35"/>
        <end position="150"/>
    </location>
</feature>
<keyword evidence="10" id="KW-0325">Glycoprotein</keyword>
<dbReference type="GO" id="GO:0004500">
    <property type="term" value="F:dopamine beta-monooxygenase activity"/>
    <property type="evidence" value="ECO:0007669"/>
    <property type="project" value="InterPro"/>
</dbReference>
<evidence type="ECO:0000256" key="8">
    <source>
        <dbReference type="ARBA" id="ARBA00023136"/>
    </source>
</evidence>
<dbReference type="Pfam" id="PF03351">
    <property type="entry name" value="DOMON"/>
    <property type="match status" value="1"/>
</dbReference>
<dbReference type="GO" id="GO:0042421">
    <property type="term" value="P:norepinephrine biosynthetic process"/>
    <property type="evidence" value="ECO:0007669"/>
    <property type="project" value="TreeGrafter"/>
</dbReference>
<dbReference type="FunFam" id="2.60.40.1210:FF:000001">
    <property type="entry name" value="Monooxygenase, DBH-like 1, like"/>
    <property type="match status" value="1"/>
</dbReference>
<evidence type="ECO:0000259" key="12">
    <source>
        <dbReference type="PROSITE" id="PS50836"/>
    </source>
</evidence>
<evidence type="ECO:0000256" key="9">
    <source>
        <dbReference type="ARBA" id="ARBA00023157"/>
    </source>
</evidence>
<protein>
    <submittedName>
        <fullName evidence="13">DBH-like monooxygenase protein 2-like</fullName>
    </submittedName>
</protein>
<evidence type="ECO:0000256" key="10">
    <source>
        <dbReference type="ARBA" id="ARBA00023180"/>
    </source>
</evidence>
<dbReference type="PANTHER" id="PTHR10157">
    <property type="entry name" value="DOPAMINE BETA HYDROXYLASE RELATED"/>
    <property type="match status" value="1"/>
</dbReference>
<name>A0AAV6RYC9_SOLSE</name>
<keyword evidence="6" id="KW-0186">Copper</keyword>
<gene>
    <name evidence="13" type="ORF">JOB18_035342</name>
</gene>
<proteinExistence type="inferred from homology"/>
<keyword evidence="4 11" id="KW-0732">Signal</keyword>
<dbReference type="InterPro" id="IPR000323">
    <property type="entry name" value="Cu2_ascorb_mOase_N"/>
</dbReference>
<dbReference type="Pfam" id="PF01082">
    <property type="entry name" value="Cu2_monooxygen"/>
    <property type="match status" value="1"/>
</dbReference>
<dbReference type="SMART" id="SM00664">
    <property type="entry name" value="DoH"/>
    <property type="match status" value="1"/>
</dbReference>
<keyword evidence="14" id="KW-1185">Reference proteome</keyword>